<proteinExistence type="predicted"/>
<gene>
    <name evidence="1" type="ORF">ACOLOM_LOCUS4523</name>
</gene>
<comment type="caution">
    <text evidence="1">The sequence shown here is derived from an EMBL/GenBank/DDBJ whole genome shotgun (WGS) entry which is preliminary data.</text>
</comment>
<dbReference type="Proteomes" id="UP000789525">
    <property type="component" value="Unassembled WGS sequence"/>
</dbReference>
<sequence>MEFGDVRNRKTRQDSRDYDSSEYDSIDDRSKGKKVKKSLLGISTRDMYYLGGLILVAIFVRAYKLEQPSSVVKYIKGRFFMDVHPPLAKLLITLAGVFGGFDGNFDFKEIGKDYLEPRVPYITMRLLPTIMGIFVIPISYLTIKLAGFSTISAILVSTLLIFEQQITLYPHMDSNNEWLIENVTDPNAPANPYNASGPSWITHYSVIRLNHIATSRRLHSHEVRPSVTDADYHNEVSAYGFEGFGGDANDHWRVEIVESDPSDLESEKRLRTIHSKFRLRHMMTGCYLFSHRVKLPEWGFEQQEVTCIKGGTYPNTVWYIESNQNPDLPEDTEMVNYKKPGFIKKFWELNKVMWNTNKGLTDSHPYESRPTDWVLLNRGISFWSKDHRQIYLIGNPLTWWTSSVAVLLFVVFEAIIILRSKRGYLDHLNAYGSPWIKSECNSMKWVDTWDYDCNNNFDTYEEYKNSLAIKATGTSTEPPMTVDEADVKQDDKIEVEVQGKEEYVETPKSEGQVDGGQVVLDLDAKEAVQVSQVFEVPPISQENTLDISVNSQQDHMDNDALKGQTSDKVENSIQQENVLTTPQSDHEDKVEDELVTPQPDHGGKVEDSVSPENTPVTPQLDNQEAFNIEN</sequence>
<accession>A0ACA9LPC8</accession>
<protein>
    <submittedName>
        <fullName evidence="1">6449_t:CDS:1</fullName>
    </submittedName>
</protein>
<name>A0ACA9LPC8_9GLOM</name>
<reference evidence="1" key="1">
    <citation type="submission" date="2021-06" db="EMBL/GenBank/DDBJ databases">
        <authorList>
            <person name="Kallberg Y."/>
            <person name="Tangrot J."/>
            <person name="Rosling A."/>
        </authorList>
    </citation>
    <scope>NUCLEOTIDE SEQUENCE</scope>
    <source>
        <strain evidence="1">CL356</strain>
    </source>
</reference>
<evidence type="ECO:0000313" key="2">
    <source>
        <dbReference type="Proteomes" id="UP000789525"/>
    </source>
</evidence>
<keyword evidence="2" id="KW-1185">Reference proteome</keyword>
<organism evidence="1 2">
    <name type="scientific">Acaulospora colombiana</name>
    <dbReference type="NCBI Taxonomy" id="27376"/>
    <lineage>
        <taxon>Eukaryota</taxon>
        <taxon>Fungi</taxon>
        <taxon>Fungi incertae sedis</taxon>
        <taxon>Mucoromycota</taxon>
        <taxon>Glomeromycotina</taxon>
        <taxon>Glomeromycetes</taxon>
        <taxon>Diversisporales</taxon>
        <taxon>Acaulosporaceae</taxon>
        <taxon>Acaulospora</taxon>
    </lineage>
</organism>
<dbReference type="EMBL" id="CAJVPT010007520">
    <property type="protein sequence ID" value="CAG8542405.1"/>
    <property type="molecule type" value="Genomic_DNA"/>
</dbReference>
<evidence type="ECO:0000313" key="1">
    <source>
        <dbReference type="EMBL" id="CAG8542405.1"/>
    </source>
</evidence>